<dbReference type="SUPFAM" id="SSF57850">
    <property type="entry name" value="RING/U-box"/>
    <property type="match status" value="1"/>
</dbReference>
<feature type="compositionally biased region" description="Acidic residues" evidence="13">
    <location>
        <begin position="242"/>
        <end position="291"/>
    </location>
</feature>
<evidence type="ECO:0000256" key="14">
    <source>
        <dbReference type="SAM" id="Phobius"/>
    </source>
</evidence>
<evidence type="ECO:0000256" key="10">
    <source>
        <dbReference type="ARBA" id="ARBA00022833"/>
    </source>
</evidence>
<dbReference type="eggNOG" id="KOG1609">
    <property type="taxonomic scope" value="Eukaryota"/>
</dbReference>
<dbReference type="Proteomes" id="UP000008281">
    <property type="component" value="Unassembled WGS sequence"/>
</dbReference>
<keyword evidence="17" id="KW-1185">Reference proteome</keyword>
<keyword evidence="10" id="KW-0862">Zinc</keyword>
<dbReference type="InterPro" id="IPR056521">
    <property type="entry name" value="MARCHF6-like_C"/>
</dbReference>
<feature type="transmembrane region" description="Helical" evidence="14">
    <location>
        <begin position="644"/>
        <end position="666"/>
    </location>
</feature>
<dbReference type="SMART" id="SM00744">
    <property type="entry name" value="RINGv"/>
    <property type="match status" value="1"/>
</dbReference>
<dbReference type="PROSITE" id="PS51292">
    <property type="entry name" value="ZF_RING_CH"/>
    <property type="match status" value="1"/>
</dbReference>
<comment type="subcellular location">
    <subcellularLocation>
        <location evidence="2">Membrane</location>
        <topology evidence="2">Multi-pass membrane protein</topology>
    </subcellularLocation>
</comment>
<dbReference type="InterPro" id="IPR013083">
    <property type="entry name" value="Znf_RING/FYVE/PHD"/>
</dbReference>
<dbReference type="PANTHER" id="PTHR13145">
    <property type="entry name" value="SSM4 PROTEIN"/>
    <property type="match status" value="1"/>
</dbReference>
<gene>
    <name evidence="16" type="primary">Cre-marc-6</name>
    <name evidence="16" type="ORF">CRE_24031</name>
</gene>
<dbReference type="GO" id="GO:0008270">
    <property type="term" value="F:zinc ion binding"/>
    <property type="evidence" value="ECO:0007669"/>
    <property type="project" value="UniProtKB-KW"/>
</dbReference>
<feature type="transmembrane region" description="Helical" evidence="14">
    <location>
        <begin position="935"/>
        <end position="957"/>
    </location>
</feature>
<keyword evidence="11 14" id="KW-1133">Transmembrane helix</keyword>
<evidence type="ECO:0000259" key="15">
    <source>
        <dbReference type="PROSITE" id="PS51292"/>
    </source>
</evidence>
<accession>E3MG48</accession>
<feature type="region of interest" description="Disordered" evidence="13">
    <location>
        <begin position="230"/>
        <end position="297"/>
    </location>
</feature>
<feature type="transmembrane region" description="Helical" evidence="14">
    <location>
        <begin position="138"/>
        <end position="168"/>
    </location>
</feature>
<dbReference type="AlphaFoldDB" id="E3MG48"/>
<reference evidence="16" key="1">
    <citation type="submission" date="2007-07" db="EMBL/GenBank/DDBJ databases">
        <title>PCAP assembly of the Caenorhabditis remanei genome.</title>
        <authorList>
            <consortium name="The Caenorhabditis remanei Sequencing Consortium"/>
            <person name="Wilson R.K."/>
        </authorList>
    </citation>
    <scope>NUCLEOTIDE SEQUENCE [LARGE SCALE GENOMIC DNA]</scope>
    <source>
        <strain evidence="16">PB4641</strain>
    </source>
</reference>
<evidence type="ECO:0000256" key="2">
    <source>
        <dbReference type="ARBA" id="ARBA00004141"/>
    </source>
</evidence>
<evidence type="ECO:0000313" key="17">
    <source>
        <dbReference type="Proteomes" id="UP000008281"/>
    </source>
</evidence>
<keyword evidence="12 14" id="KW-0472">Membrane</keyword>
<feature type="transmembrane region" description="Helical" evidence="14">
    <location>
        <begin position="450"/>
        <end position="473"/>
    </location>
</feature>
<keyword evidence="6 14" id="KW-0812">Transmembrane</keyword>
<dbReference type="GO" id="GO:0036503">
    <property type="term" value="P:ERAD pathway"/>
    <property type="evidence" value="ECO:0007669"/>
    <property type="project" value="TreeGrafter"/>
</dbReference>
<comment type="pathway">
    <text evidence="3">Protein modification; protein ubiquitination.</text>
</comment>
<evidence type="ECO:0000256" key="3">
    <source>
        <dbReference type="ARBA" id="ARBA00004906"/>
    </source>
</evidence>
<sequence>MEVEHQRPPDDGGNEDESNQPSTSSENQNDETPNNDSKPASSQTEQPVDDNDDHLMCRVCRGNEGNLYYPCLCTGSIKYVHQECLVEWLKYSKKEVCELCNHKYSFQPIYRPDMPKALPILEIMRGVITSGAIMVKTWLVYTFVMATWLGIVPLTAARIYNCIFYLSFHDIVNAPFQLFKTENFLPDILKGSLLLVVFVCTFISLVWLREQIIIGGPQHFLNIEAENEAGDDVANEANASSDDSDEDEEEDDDDDEEEDDDDDEDDDEEDDEESESDEESEGVPEFFEEVSDGPPEGVVYINGDDFLNHRQAVARGFPGALAFEERRRDIYEARHGFRPRMPDVGPYDDMRDDENEIVEDGLLMHVRGNPHANLDQNVAHPNDRIPPPMEPEPIVPRAAARANRRIRRQRDNAQAEEQAAAADQDDNWREWDRFGDELTWQRLLGLDGSLIFLEHVFWVISLNTLFTVTFAYIPYRFGNWLLGVIGLHGKIAYFPSIVAMILGYIQIAGITFTLHQLMHSLKMKLMYRFLGVMFLIIKVFLLVFLEIGFFPVMCGCWMDVCTLPLFNITLSQRVATFSSAPFMSIFLHWMVGMVYVFYSASFVILLREILRPGVLWFMRNLNDPDFNPIQEMIDLPFTRHFRRLVVSTTLFFSTILLIFYIPLNIISSILPSLLPYNVSMSAETPLSEISLELLILQVVMPAILEHANGRGFIKYGVRIWCKIVGTALDLDQYLLSDNNNNLNQNNNNNNNNAGNLGGAAAGNAGAAAAGAAGGGLAAEHQALLLLREPRAYEPYNRPSLFGARVTILLILMSATTTLCSVVVFIVPASIGRLIILVISGQMNVHEMYTVSLGLYVCWMLGKLGAIVIKFIRGGPHLFKRAVVHYSYLGMRLFLVAIPIIFLLPLLLGTYFQLVFFAPMRLGYQQSALMFPYQDWAMGVVQMKIFGVVAVMGPDWWLKTELDLLVQRGIENFAALHVFVRIVVPCILYLSSFIAFPVVVIKLYAFIAGADLEWTMLLLRFSYPAFLFITSAVVFIRWQIAKFSELAEKIKNDRYLVGTQLVNYERNGVRPAAS</sequence>
<feature type="transmembrane region" description="Helical" evidence="14">
    <location>
        <begin position="493"/>
        <end position="514"/>
    </location>
</feature>
<name>E3MG48_CAERE</name>
<evidence type="ECO:0000256" key="6">
    <source>
        <dbReference type="ARBA" id="ARBA00022692"/>
    </source>
</evidence>
<feature type="transmembrane region" description="Helical" evidence="14">
    <location>
        <begin position="586"/>
        <end position="606"/>
    </location>
</feature>
<dbReference type="GO" id="GO:0061630">
    <property type="term" value="F:ubiquitin protein ligase activity"/>
    <property type="evidence" value="ECO:0007669"/>
    <property type="project" value="UniProtKB-EC"/>
</dbReference>
<feature type="domain" description="RING-CH-type" evidence="15">
    <location>
        <begin position="49"/>
        <end position="107"/>
    </location>
</feature>
<feature type="compositionally biased region" description="Polar residues" evidence="13">
    <location>
        <begin position="19"/>
        <end position="46"/>
    </location>
</feature>
<feature type="compositionally biased region" description="Basic and acidic residues" evidence="13">
    <location>
        <begin position="1"/>
        <end position="10"/>
    </location>
</feature>
<dbReference type="OrthoDB" id="264354at2759"/>
<dbReference type="InterPro" id="IPR016024">
    <property type="entry name" value="ARM-type_fold"/>
</dbReference>
<keyword evidence="9" id="KW-0833">Ubl conjugation pathway</keyword>
<dbReference type="FunCoup" id="E3MG48">
    <property type="interactions" value="3315"/>
</dbReference>
<keyword evidence="8" id="KW-0863">Zinc-finger</keyword>
<feature type="transmembrane region" description="Helical" evidence="14">
    <location>
        <begin position="188"/>
        <end position="208"/>
    </location>
</feature>
<evidence type="ECO:0000256" key="1">
    <source>
        <dbReference type="ARBA" id="ARBA00000900"/>
    </source>
</evidence>
<feature type="transmembrane region" description="Helical" evidence="14">
    <location>
        <begin position="805"/>
        <end position="830"/>
    </location>
</feature>
<feature type="transmembrane region" description="Helical" evidence="14">
    <location>
        <begin position="892"/>
        <end position="915"/>
    </location>
</feature>
<dbReference type="EMBL" id="DS268443">
    <property type="protein sequence ID" value="EFP01406.1"/>
    <property type="molecule type" value="Genomic_DNA"/>
</dbReference>
<feature type="transmembrane region" description="Helical" evidence="14">
    <location>
        <begin position="977"/>
        <end position="1000"/>
    </location>
</feature>
<dbReference type="STRING" id="31234.E3MG48"/>
<feature type="transmembrane region" description="Helical" evidence="14">
    <location>
        <begin position="526"/>
        <end position="550"/>
    </location>
</feature>
<protein>
    <recommendedName>
        <fullName evidence="4">RING-type E3 ubiquitin transferase</fullName>
        <ecNumber evidence="4">2.3.2.27</ecNumber>
    </recommendedName>
</protein>
<comment type="catalytic activity">
    <reaction evidence="1">
        <text>S-ubiquitinyl-[E2 ubiquitin-conjugating enzyme]-L-cysteine + [acceptor protein]-L-lysine = [E2 ubiquitin-conjugating enzyme]-L-cysteine + N(6)-ubiquitinyl-[acceptor protein]-L-lysine.</text>
        <dbReference type="EC" id="2.3.2.27"/>
    </reaction>
</comment>
<organism evidence="17">
    <name type="scientific">Caenorhabditis remanei</name>
    <name type="common">Caenorhabditis vulgaris</name>
    <dbReference type="NCBI Taxonomy" id="31234"/>
    <lineage>
        <taxon>Eukaryota</taxon>
        <taxon>Metazoa</taxon>
        <taxon>Ecdysozoa</taxon>
        <taxon>Nematoda</taxon>
        <taxon>Chromadorea</taxon>
        <taxon>Rhabditida</taxon>
        <taxon>Rhabditina</taxon>
        <taxon>Rhabditomorpha</taxon>
        <taxon>Rhabditoidea</taxon>
        <taxon>Rhabditidae</taxon>
        <taxon>Peloderinae</taxon>
        <taxon>Caenorhabditis</taxon>
    </lineage>
</organism>
<feature type="transmembrane region" description="Helical" evidence="14">
    <location>
        <begin position="850"/>
        <end position="871"/>
    </location>
</feature>
<evidence type="ECO:0000256" key="7">
    <source>
        <dbReference type="ARBA" id="ARBA00022723"/>
    </source>
</evidence>
<dbReference type="EC" id="2.3.2.27" evidence="4"/>
<dbReference type="Gene3D" id="3.30.40.10">
    <property type="entry name" value="Zinc/RING finger domain, C3HC4 (zinc finger)"/>
    <property type="match status" value="1"/>
</dbReference>
<dbReference type="FunFam" id="3.30.40.10:FF:000287">
    <property type="entry name" value="RING finger membrane protein"/>
    <property type="match status" value="1"/>
</dbReference>
<feature type="region of interest" description="Disordered" evidence="13">
    <location>
        <begin position="1"/>
        <end position="50"/>
    </location>
</feature>
<dbReference type="SUPFAM" id="SSF48371">
    <property type="entry name" value="ARM repeat"/>
    <property type="match status" value="1"/>
</dbReference>
<evidence type="ECO:0000256" key="11">
    <source>
        <dbReference type="ARBA" id="ARBA00022989"/>
    </source>
</evidence>
<evidence type="ECO:0000256" key="4">
    <source>
        <dbReference type="ARBA" id="ARBA00012483"/>
    </source>
</evidence>
<feature type="transmembrane region" description="Helical" evidence="14">
    <location>
        <begin position="1020"/>
        <end position="1039"/>
    </location>
</feature>
<keyword evidence="7" id="KW-0479">Metal-binding</keyword>
<evidence type="ECO:0000256" key="5">
    <source>
        <dbReference type="ARBA" id="ARBA00022679"/>
    </source>
</evidence>
<evidence type="ECO:0000256" key="9">
    <source>
        <dbReference type="ARBA" id="ARBA00022786"/>
    </source>
</evidence>
<keyword evidence="5" id="KW-0808">Transferase</keyword>
<dbReference type="OMA" id="WLHYSLV"/>
<dbReference type="Pfam" id="PF12906">
    <property type="entry name" value="RINGv"/>
    <property type="match status" value="1"/>
</dbReference>
<dbReference type="InParanoid" id="E3MG48"/>
<dbReference type="Pfam" id="PF23113">
    <property type="entry name" value="MARCHF6_C"/>
    <property type="match status" value="1"/>
</dbReference>
<dbReference type="InterPro" id="IPR011016">
    <property type="entry name" value="Znf_RING-CH"/>
</dbReference>
<evidence type="ECO:0000256" key="13">
    <source>
        <dbReference type="SAM" id="MobiDB-lite"/>
    </source>
</evidence>
<evidence type="ECO:0000256" key="12">
    <source>
        <dbReference type="ARBA" id="ARBA00023136"/>
    </source>
</evidence>
<evidence type="ECO:0000256" key="8">
    <source>
        <dbReference type="ARBA" id="ARBA00022771"/>
    </source>
</evidence>
<evidence type="ECO:0000313" key="16">
    <source>
        <dbReference type="EMBL" id="EFP01406.1"/>
    </source>
</evidence>
<dbReference type="CDD" id="cd16702">
    <property type="entry name" value="RING_CH-C4HC3_MARCH6"/>
    <property type="match status" value="1"/>
</dbReference>
<proteinExistence type="predicted"/>
<dbReference type="GO" id="GO:0005789">
    <property type="term" value="C:endoplasmic reticulum membrane"/>
    <property type="evidence" value="ECO:0007669"/>
    <property type="project" value="TreeGrafter"/>
</dbReference>
<feature type="region of interest" description="Disordered" evidence="13">
    <location>
        <begin position="401"/>
        <end position="424"/>
    </location>
</feature>
<dbReference type="PANTHER" id="PTHR13145:SF0">
    <property type="entry name" value="E3 UBIQUITIN-PROTEIN LIGASE MARCHF6"/>
    <property type="match status" value="1"/>
</dbReference>
<dbReference type="GO" id="GO:0035264">
    <property type="term" value="P:multicellular organism growth"/>
    <property type="evidence" value="ECO:0007669"/>
    <property type="project" value="EnsemblMetazoa"/>
</dbReference>
<dbReference type="HOGENOM" id="CLU_006373_1_0_1"/>